<dbReference type="EMBL" id="CP137624">
    <property type="protein sequence ID" value="WPK11287.1"/>
    <property type="molecule type" value="Genomic_DNA"/>
</dbReference>
<accession>A0ABZ0RVJ3</accession>
<feature type="transmembrane region" description="Helical" evidence="1">
    <location>
        <begin position="162"/>
        <end position="182"/>
    </location>
</feature>
<sequence>MKKYLPSAIFVAVIYTIIEFSIGILGFGKYIVVLRGYFIGAGIIVLFKVKEDTIRFYLLLLFESVLSLFIFLFCFFVLLATFNINIISIYFEDLLSIIYNDLDDSMANFIIFIVILNLWITYYVFKYARIIIISLIERWFGDKVFFKSFSSSFNCKKMLNRYTIAIVVFGFIPIVCSNILLMEEVSDVIERVSICILLACVVPYINYLIESE</sequence>
<dbReference type="Proteomes" id="UP001322664">
    <property type="component" value="Chromosome"/>
</dbReference>
<protein>
    <submittedName>
        <fullName evidence="2">Uncharacterized protein</fullName>
    </submittedName>
</protein>
<feature type="transmembrane region" description="Helical" evidence="1">
    <location>
        <begin position="106"/>
        <end position="125"/>
    </location>
</feature>
<feature type="transmembrane region" description="Helical" evidence="1">
    <location>
        <begin position="30"/>
        <end position="49"/>
    </location>
</feature>
<keyword evidence="1" id="KW-0812">Transmembrane</keyword>
<evidence type="ECO:0000313" key="3">
    <source>
        <dbReference type="Proteomes" id="UP001322664"/>
    </source>
</evidence>
<keyword evidence="1" id="KW-1133">Transmembrane helix</keyword>
<organism evidence="2 3">
    <name type="scientific">Lysinibacillus louembei</name>
    <dbReference type="NCBI Taxonomy" id="1470088"/>
    <lineage>
        <taxon>Bacteria</taxon>
        <taxon>Bacillati</taxon>
        <taxon>Bacillota</taxon>
        <taxon>Bacilli</taxon>
        <taxon>Bacillales</taxon>
        <taxon>Bacillaceae</taxon>
        <taxon>Lysinibacillus</taxon>
    </lineage>
</organism>
<evidence type="ECO:0000256" key="1">
    <source>
        <dbReference type="SAM" id="Phobius"/>
    </source>
</evidence>
<dbReference type="RefSeq" id="WP_319836343.1">
    <property type="nucleotide sequence ID" value="NZ_CP137624.1"/>
</dbReference>
<feature type="transmembrane region" description="Helical" evidence="1">
    <location>
        <begin position="56"/>
        <end position="86"/>
    </location>
</feature>
<gene>
    <name evidence="2" type="ORF">R6U77_15545</name>
</gene>
<proteinExistence type="predicted"/>
<feature type="transmembrane region" description="Helical" evidence="1">
    <location>
        <begin position="7"/>
        <end position="24"/>
    </location>
</feature>
<evidence type="ECO:0000313" key="2">
    <source>
        <dbReference type="EMBL" id="WPK11287.1"/>
    </source>
</evidence>
<keyword evidence="3" id="KW-1185">Reference proteome</keyword>
<feature type="transmembrane region" description="Helical" evidence="1">
    <location>
        <begin position="188"/>
        <end position="209"/>
    </location>
</feature>
<name>A0ABZ0RVJ3_9BACI</name>
<reference evidence="2 3" key="1">
    <citation type="submission" date="2023-09" db="EMBL/GenBank/DDBJ databases">
        <authorList>
            <person name="Page C.A."/>
            <person name="Perez-Diaz I.M."/>
        </authorList>
    </citation>
    <scope>NUCLEOTIDE SEQUENCE [LARGE SCALE GENOMIC DNA]</scope>
    <source>
        <strain evidence="2 3">Ll15</strain>
    </source>
</reference>
<keyword evidence="1" id="KW-0472">Membrane</keyword>